<feature type="domain" description="HTH tetR-type" evidence="5">
    <location>
        <begin position="2"/>
        <end position="62"/>
    </location>
</feature>
<evidence type="ECO:0000313" key="6">
    <source>
        <dbReference type="EMBL" id="MDQ0366107.1"/>
    </source>
</evidence>
<dbReference type="GO" id="GO:0000976">
    <property type="term" value="F:transcription cis-regulatory region binding"/>
    <property type="evidence" value="ECO:0007669"/>
    <property type="project" value="TreeGrafter"/>
</dbReference>
<dbReference type="EMBL" id="JAUSUZ010000001">
    <property type="protein sequence ID" value="MDQ0366107.1"/>
    <property type="molecule type" value="Genomic_DNA"/>
</dbReference>
<dbReference type="SUPFAM" id="SSF46689">
    <property type="entry name" value="Homeodomain-like"/>
    <property type="match status" value="1"/>
</dbReference>
<keyword evidence="2 4" id="KW-0238">DNA-binding</keyword>
<evidence type="ECO:0000256" key="3">
    <source>
        <dbReference type="ARBA" id="ARBA00023163"/>
    </source>
</evidence>
<dbReference type="Proteomes" id="UP001240236">
    <property type="component" value="Unassembled WGS sequence"/>
</dbReference>
<dbReference type="PANTHER" id="PTHR30055:SF234">
    <property type="entry name" value="HTH-TYPE TRANSCRIPTIONAL REGULATOR BETI"/>
    <property type="match status" value="1"/>
</dbReference>
<dbReference type="RefSeq" id="WP_307239194.1">
    <property type="nucleotide sequence ID" value="NZ_JAUSUZ010000001.1"/>
</dbReference>
<reference evidence="6 7" key="1">
    <citation type="submission" date="2023-07" db="EMBL/GenBank/DDBJ databases">
        <title>Sequencing the genomes of 1000 actinobacteria strains.</title>
        <authorList>
            <person name="Klenk H.-P."/>
        </authorList>
    </citation>
    <scope>NUCLEOTIDE SEQUENCE [LARGE SCALE GENOMIC DNA]</scope>
    <source>
        <strain evidence="6 7">DSM 44709</strain>
    </source>
</reference>
<dbReference type="PROSITE" id="PS50977">
    <property type="entry name" value="HTH_TETR_2"/>
    <property type="match status" value="1"/>
</dbReference>
<evidence type="ECO:0000256" key="2">
    <source>
        <dbReference type="ARBA" id="ARBA00023125"/>
    </source>
</evidence>
<dbReference type="PANTHER" id="PTHR30055">
    <property type="entry name" value="HTH-TYPE TRANSCRIPTIONAL REGULATOR RUTR"/>
    <property type="match status" value="1"/>
</dbReference>
<dbReference type="InterPro" id="IPR025996">
    <property type="entry name" value="MT1864/Rv1816-like_C"/>
</dbReference>
<dbReference type="InterPro" id="IPR001647">
    <property type="entry name" value="HTH_TetR"/>
</dbReference>
<protein>
    <submittedName>
        <fullName evidence="6">AcrR family transcriptional regulator</fullName>
    </submittedName>
</protein>
<dbReference type="Pfam" id="PF13305">
    <property type="entry name" value="TetR_C_33"/>
    <property type="match status" value="1"/>
</dbReference>
<sequence>MDEKQRVILRQAMALADEAGLDAVSMRAVGRRVGLSSMALYPYVGNKEALLDGLVRQLLEELHDASESDGDWRDRLRAIARAARDLAHAHPGAYPLLVARPAAGEAEDADRVQERIRDALRDAGVARAEVLRLQRMLSTFALGYGASEVTGRFTAGSAEERTAEFEADLEDLLGLIERTAERRPG</sequence>
<keyword evidence="1" id="KW-0805">Transcription regulation</keyword>
<dbReference type="InterPro" id="IPR036271">
    <property type="entry name" value="Tet_transcr_reg_TetR-rel_C_sf"/>
</dbReference>
<name>A0AAE4AXE4_9ACTN</name>
<feature type="DNA-binding region" description="H-T-H motif" evidence="4">
    <location>
        <begin position="25"/>
        <end position="44"/>
    </location>
</feature>
<dbReference type="InterPro" id="IPR050109">
    <property type="entry name" value="HTH-type_TetR-like_transc_reg"/>
</dbReference>
<dbReference type="Gene3D" id="1.10.10.60">
    <property type="entry name" value="Homeodomain-like"/>
    <property type="match status" value="1"/>
</dbReference>
<dbReference type="SUPFAM" id="SSF48498">
    <property type="entry name" value="Tetracyclin repressor-like, C-terminal domain"/>
    <property type="match status" value="1"/>
</dbReference>
<accession>A0AAE4AXE4</accession>
<dbReference type="AlphaFoldDB" id="A0AAE4AXE4"/>
<organism evidence="6 7">
    <name type="scientific">Catenuloplanes indicus</name>
    <dbReference type="NCBI Taxonomy" id="137267"/>
    <lineage>
        <taxon>Bacteria</taxon>
        <taxon>Bacillati</taxon>
        <taxon>Actinomycetota</taxon>
        <taxon>Actinomycetes</taxon>
        <taxon>Micromonosporales</taxon>
        <taxon>Micromonosporaceae</taxon>
        <taxon>Catenuloplanes</taxon>
    </lineage>
</organism>
<dbReference type="Gene3D" id="1.10.357.10">
    <property type="entry name" value="Tetracycline Repressor, domain 2"/>
    <property type="match status" value="1"/>
</dbReference>
<proteinExistence type="predicted"/>
<evidence type="ECO:0000259" key="5">
    <source>
        <dbReference type="PROSITE" id="PS50977"/>
    </source>
</evidence>
<evidence type="ECO:0000256" key="4">
    <source>
        <dbReference type="PROSITE-ProRule" id="PRU00335"/>
    </source>
</evidence>
<gene>
    <name evidence="6" type="ORF">J2S42_002776</name>
</gene>
<evidence type="ECO:0000256" key="1">
    <source>
        <dbReference type="ARBA" id="ARBA00023015"/>
    </source>
</evidence>
<dbReference type="Pfam" id="PF00440">
    <property type="entry name" value="TetR_N"/>
    <property type="match status" value="1"/>
</dbReference>
<dbReference type="GO" id="GO:0003700">
    <property type="term" value="F:DNA-binding transcription factor activity"/>
    <property type="evidence" value="ECO:0007669"/>
    <property type="project" value="TreeGrafter"/>
</dbReference>
<dbReference type="InterPro" id="IPR009057">
    <property type="entry name" value="Homeodomain-like_sf"/>
</dbReference>
<comment type="caution">
    <text evidence="6">The sequence shown here is derived from an EMBL/GenBank/DDBJ whole genome shotgun (WGS) entry which is preliminary data.</text>
</comment>
<evidence type="ECO:0000313" key="7">
    <source>
        <dbReference type="Proteomes" id="UP001240236"/>
    </source>
</evidence>
<keyword evidence="3" id="KW-0804">Transcription</keyword>
<keyword evidence="7" id="KW-1185">Reference proteome</keyword>